<dbReference type="Pfam" id="PF00375">
    <property type="entry name" value="SDF"/>
    <property type="match status" value="1"/>
</dbReference>
<evidence type="ECO:0000256" key="5">
    <source>
        <dbReference type="ARBA" id="ARBA00023136"/>
    </source>
</evidence>
<dbReference type="Gene3D" id="1.10.3860.10">
    <property type="entry name" value="Sodium:dicarboxylate symporter"/>
    <property type="match status" value="1"/>
</dbReference>
<comment type="caution">
    <text evidence="6">The sequence shown here is derived from an EMBL/GenBank/DDBJ whole genome shotgun (WGS) entry which is preliminary data.</text>
</comment>
<gene>
    <name evidence="6" type="ORF">S01H1_15458</name>
</gene>
<proteinExistence type="predicted"/>
<reference evidence="6" key="1">
    <citation type="journal article" date="2014" name="Front. Microbiol.">
        <title>High frequency of phylogenetically diverse reductive dehalogenase-homologous genes in deep subseafloor sedimentary metagenomes.</title>
        <authorList>
            <person name="Kawai M."/>
            <person name="Futagami T."/>
            <person name="Toyoda A."/>
            <person name="Takaki Y."/>
            <person name="Nishi S."/>
            <person name="Hori S."/>
            <person name="Arai W."/>
            <person name="Tsubouchi T."/>
            <person name="Morono Y."/>
            <person name="Uchiyama I."/>
            <person name="Ito T."/>
            <person name="Fujiyama A."/>
            <person name="Inagaki F."/>
            <person name="Takami H."/>
        </authorList>
    </citation>
    <scope>NUCLEOTIDE SEQUENCE</scope>
    <source>
        <strain evidence="6">Expedition CK06-06</strain>
    </source>
</reference>
<name>X0SC50_9ZZZZ</name>
<dbReference type="EMBL" id="BARS01008067">
    <property type="protein sequence ID" value="GAF73472.1"/>
    <property type="molecule type" value="Genomic_DNA"/>
</dbReference>
<keyword evidence="5" id="KW-0472">Membrane</keyword>
<keyword evidence="2" id="KW-0813">Transport</keyword>
<dbReference type="GO" id="GO:0016020">
    <property type="term" value="C:membrane"/>
    <property type="evidence" value="ECO:0007669"/>
    <property type="project" value="UniProtKB-SubCell"/>
</dbReference>
<evidence type="ECO:0000256" key="1">
    <source>
        <dbReference type="ARBA" id="ARBA00004141"/>
    </source>
</evidence>
<protein>
    <submittedName>
        <fullName evidence="6">Uncharacterized protein</fullName>
    </submittedName>
</protein>
<accession>X0SC50</accession>
<dbReference type="InterPro" id="IPR036458">
    <property type="entry name" value="Na:dicarbo_symporter_sf"/>
</dbReference>
<keyword evidence="4" id="KW-1133">Transmembrane helix</keyword>
<evidence type="ECO:0000256" key="3">
    <source>
        <dbReference type="ARBA" id="ARBA00022692"/>
    </source>
</evidence>
<dbReference type="SUPFAM" id="SSF118215">
    <property type="entry name" value="Proton glutamate symport protein"/>
    <property type="match status" value="1"/>
</dbReference>
<dbReference type="InterPro" id="IPR001991">
    <property type="entry name" value="Na-dicarboxylate_symporter"/>
</dbReference>
<organism evidence="6">
    <name type="scientific">marine sediment metagenome</name>
    <dbReference type="NCBI Taxonomy" id="412755"/>
    <lineage>
        <taxon>unclassified sequences</taxon>
        <taxon>metagenomes</taxon>
        <taxon>ecological metagenomes</taxon>
    </lineage>
</organism>
<sequence>MSLSAQILLGLSLGALTGIFFGELAAPLEIVGTGFVRLLQMTVLPY</sequence>
<evidence type="ECO:0000256" key="2">
    <source>
        <dbReference type="ARBA" id="ARBA00022448"/>
    </source>
</evidence>
<comment type="subcellular location">
    <subcellularLocation>
        <location evidence="1">Membrane</location>
        <topology evidence="1">Multi-pass membrane protein</topology>
    </subcellularLocation>
</comment>
<keyword evidence="3" id="KW-0812">Transmembrane</keyword>
<evidence type="ECO:0000313" key="6">
    <source>
        <dbReference type="EMBL" id="GAF73472.1"/>
    </source>
</evidence>
<dbReference type="GO" id="GO:0015293">
    <property type="term" value="F:symporter activity"/>
    <property type="evidence" value="ECO:0007669"/>
    <property type="project" value="InterPro"/>
</dbReference>
<feature type="non-terminal residue" evidence="6">
    <location>
        <position position="46"/>
    </location>
</feature>
<evidence type="ECO:0000256" key="4">
    <source>
        <dbReference type="ARBA" id="ARBA00022989"/>
    </source>
</evidence>
<dbReference type="AlphaFoldDB" id="X0SC50"/>